<evidence type="ECO:0000313" key="5">
    <source>
        <dbReference type="EMBL" id="EFJ48497.1"/>
    </source>
</evidence>
<dbReference type="PIRSF" id="PIRSF002148">
    <property type="entry name" value="Ribosomal_S21e"/>
    <property type="match status" value="1"/>
</dbReference>
<dbReference type="FunCoup" id="D8TV13">
    <property type="interactions" value="1462"/>
</dbReference>
<dbReference type="GO" id="GO:0005840">
    <property type="term" value="C:ribosome"/>
    <property type="evidence" value="ECO:0007669"/>
    <property type="project" value="UniProtKB-KW"/>
</dbReference>
<dbReference type="STRING" id="3068.D8TV13"/>
<dbReference type="PANTHER" id="PTHR10442">
    <property type="entry name" value="40S RIBOSOMAL PROTEIN S21"/>
    <property type="match status" value="1"/>
</dbReference>
<dbReference type="Proteomes" id="UP000001058">
    <property type="component" value="Unassembled WGS sequence"/>
</dbReference>
<sequence>MINDEGQVVDLYIPRKCAWTNKLITAKDHASVQINIGHLDANGVYTNQFSTFAIAGNVRAMVRATLLWTSCGGRSRRSRFNKRDADSM</sequence>
<evidence type="ECO:0000256" key="1">
    <source>
        <dbReference type="ARBA" id="ARBA00010228"/>
    </source>
</evidence>
<dbReference type="Gene3D" id="3.30.1230.20">
    <property type="match status" value="1"/>
</dbReference>
<organism evidence="6">
    <name type="scientific">Volvox carteri f. nagariensis</name>
    <dbReference type="NCBI Taxonomy" id="3068"/>
    <lineage>
        <taxon>Eukaryota</taxon>
        <taxon>Viridiplantae</taxon>
        <taxon>Chlorophyta</taxon>
        <taxon>core chlorophytes</taxon>
        <taxon>Chlorophyceae</taxon>
        <taxon>CS clade</taxon>
        <taxon>Chlamydomonadales</taxon>
        <taxon>Volvocaceae</taxon>
        <taxon>Volvox</taxon>
    </lineage>
</organism>
<keyword evidence="2 4" id="KW-0689">Ribosomal protein</keyword>
<dbReference type="Pfam" id="PF01249">
    <property type="entry name" value="Ribosomal_S21e"/>
    <property type="match status" value="1"/>
</dbReference>
<keyword evidence="6" id="KW-1185">Reference proteome</keyword>
<evidence type="ECO:0000256" key="2">
    <source>
        <dbReference type="ARBA" id="ARBA00022980"/>
    </source>
</evidence>
<keyword evidence="3 4" id="KW-0687">Ribonucleoprotein</keyword>
<dbReference type="OrthoDB" id="522601at2759"/>
<reference evidence="5 6" key="1">
    <citation type="journal article" date="2010" name="Science">
        <title>Genomic analysis of organismal complexity in the multicellular green alga Volvox carteri.</title>
        <authorList>
            <person name="Prochnik S.E."/>
            <person name="Umen J."/>
            <person name="Nedelcu A.M."/>
            <person name="Hallmann A."/>
            <person name="Miller S.M."/>
            <person name="Nishii I."/>
            <person name="Ferris P."/>
            <person name="Kuo A."/>
            <person name="Mitros T."/>
            <person name="Fritz-Laylin L.K."/>
            <person name="Hellsten U."/>
            <person name="Chapman J."/>
            <person name="Simakov O."/>
            <person name="Rensing S.A."/>
            <person name="Terry A."/>
            <person name="Pangilinan J."/>
            <person name="Kapitonov V."/>
            <person name="Jurka J."/>
            <person name="Salamov A."/>
            <person name="Shapiro H."/>
            <person name="Schmutz J."/>
            <person name="Grimwood J."/>
            <person name="Lindquist E."/>
            <person name="Lucas S."/>
            <person name="Grigoriev I.V."/>
            <person name="Schmitt R."/>
            <person name="Kirk D."/>
            <person name="Rokhsar D.S."/>
        </authorList>
    </citation>
    <scope>NUCLEOTIDE SEQUENCE [LARGE SCALE GENOMIC DNA]</scope>
    <source>
        <strain evidence="6">f. Nagariensis / Eve</strain>
    </source>
</reference>
<accession>D8TV13</accession>
<name>D8TV13_VOLCA</name>
<dbReference type="InterPro" id="IPR001931">
    <property type="entry name" value="Ribosomal_eS21"/>
</dbReference>
<dbReference type="GO" id="GO:0006412">
    <property type="term" value="P:translation"/>
    <property type="evidence" value="ECO:0007669"/>
    <property type="project" value="InterPro"/>
</dbReference>
<comment type="similarity">
    <text evidence="1 4">Belongs to the eukaryotic ribosomal protein eS21 family.</text>
</comment>
<dbReference type="InterPro" id="IPR038579">
    <property type="entry name" value="Ribosomal_eS21_sf"/>
</dbReference>
<dbReference type="GO" id="GO:0003735">
    <property type="term" value="F:structural constituent of ribosome"/>
    <property type="evidence" value="ECO:0007669"/>
    <property type="project" value="InterPro"/>
</dbReference>
<dbReference type="InParanoid" id="D8TV13"/>
<evidence type="ECO:0000256" key="3">
    <source>
        <dbReference type="ARBA" id="ARBA00023274"/>
    </source>
</evidence>
<dbReference type="GO" id="GO:1990904">
    <property type="term" value="C:ribonucleoprotein complex"/>
    <property type="evidence" value="ECO:0007669"/>
    <property type="project" value="UniProtKB-KW"/>
</dbReference>
<dbReference type="RefSeq" id="XP_002950296.1">
    <property type="nucleotide sequence ID" value="XM_002950250.1"/>
</dbReference>
<dbReference type="EMBL" id="GL378339">
    <property type="protein sequence ID" value="EFJ48497.1"/>
    <property type="molecule type" value="Genomic_DNA"/>
</dbReference>
<dbReference type="GeneID" id="9619766"/>
<dbReference type="eggNOG" id="KOG3486">
    <property type="taxonomic scope" value="Eukaryota"/>
</dbReference>
<evidence type="ECO:0000256" key="4">
    <source>
        <dbReference type="PIRNR" id="PIRNR002148"/>
    </source>
</evidence>
<dbReference type="AlphaFoldDB" id="D8TV13"/>
<gene>
    <name evidence="5" type="primary">rps21</name>
    <name evidence="5" type="ORF">VOLCADRAFT_74597</name>
</gene>
<proteinExistence type="inferred from homology"/>
<dbReference type="KEGG" id="vcn:VOLCADRAFT_74597"/>
<protein>
    <recommendedName>
        <fullName evidence="4">40S ribosomal protein S21</fullName>
    </recommendedName>
</protein>
<evidence type="ECO:0000313" key="6">
    <source>
        <dbReference type="Proteomes" id="UP000001058"/>
    </source>
</evidence>